<comment type="subcellular location">
    <subcellularLocation>
        <location evidence="1">Nucleus</location>
    </subcellularLocation>
</comment>
<sequence length="269" mass="30729">MFCINPEPDTPPPSFLGQTRMRRLGTKIAQATAYHWLQEENYVLRVTFSAHLLWRIDLTGIIVQPTPKPLAVRQKAVYYAVYDEDFYGWSYLLCAVNWSCNSEQKSGEGTSQGGLRNMDDQQRMMHPQHHPVSMAGLPPQPPYLPQPTDPTNSDDGRKQDIGEILQQIMNITDQSLDEAQARKHTLNCHRMKPALFSVLCEIKEKTGESSLFHTLNSYSMCLSHGRRHVECRCKLRSDRFPSIFLVVLSLRAIHESRNKVSTLSSREVS</sequence>
<dbReference type="EMBL" id="JH431939">
    <property type="status" value="NOT_ANNOTATED_CDS"/>
    <property type="molecule type" value="Genomic_DNA"/>
</dbReference>
<dbReference type="STRING" id="126957.T1J7R5"/>
<name>T1J7R5_STRMM</name>
<dbReference type="GO" id="GO:0005634">
    <property type="term" value="C:nucleus"/>
    <property type="evidence" value="ECO:0007669"/>
    <property type="project" value="UniProtKB-SubCell"/>
</dbReference>
<accession>T1J7R5</accession>
<dbReference type="eggNOG" id="KOG0774">
    <property type="taxonomic scope" value="Eukaryota"/>
</dbReference>
<keyword evidence="5" id="KW-1185">Reference proteome</keyword>
<feature type="region of interest" description="Disordered" evidence="2">
    <location>
        <begin position="127"/>
        <end position="158"/>
    </location>
</feature>
<evidence type="ECO:0000313" key="5">
    <source>
        <dbReference type="Proteomes" id="UP000014500"/>
    </source>
</evidence>
<evidence type="ECO:0000313" key="4">
    <source>
        <dbReference type="EnsemblMetazoa" id="SMAR009720-PA"/>
    </source>
</evidence>
<organism evidence="4 5">
    <name type="scientific">Strigamia maritima</name>
    <name type="common">European centipede</name>
    <name type="synonym">Geophilus maritimus</name>
    <dbReference type="NCBI Taxonomy" id="126957"/>
    <lineage>
        <taxon>Eukaryota</taxon>
        <taxon>Metazoa</taxon>
        <taxon>Ecdysozoa</taxon>
        <taxon>Arthropoda</taxon>
        <taxon>Myriapoda</taxon>
        <taxon>Chilopoda</taxon>
        <taxon>Pleurostigmophora</taxon>
        <taxon>Geophilomorpha</taxon>
        <taxon>Linotaeniidae</taxon>
        <taxon>Strigamia</taxon>
    </lineage>
</organism>
<feature type="domain" description="PBC" evidence="3">
    <location>
        <begin position="156"/>
        <end position="269"/>
    </location>
</feature>
<reference evidence="4" key="2">
    <citation type="submission" date="2015-02" db="UniProtKB">
        <authorList>
            <consortium name="EnsemblMetazoa"/>
        </authorList>
    </citation>
    <scope>IDENTIFICATION</scope>
</reference>
<reference evidence="5" key="1">
    <citation type="submission" date="2011-05" db="EMBL/GenBank/DDBJ databases">
        <authorList>
            <person name="Richards S.R."/>
            <person name="Qu J."/>
            <person name="Jiang H."/>
            <person name="Jhangiani S.N."/>
            <person name="Agravi P."/>
            <person name="Goodspeed R."/>
            <person name="Gross S."/>
            <person name="Mandapat C."/>
            <person name="Jackson L."/>
            <person name="Mathew T."/>
            <person name="Pu L."/>
            <person name="Thornton R."/>
            <person name="Saada N."/>
            <person name="Wilczek-Boney K.B."/>
            <person name="Lee S."/>
            <person name="Kovar C."/>
            <person name="Wu Y."/>
            <person name="Scherer S.E."/>
            <person name="Worley K.C."/>
            <person name="Muzny D.M."/>
            <person name="Gibbs R."/>
        </authorList>
    </citation>
    <scope>NUCLEOTIDE SEQUENCE</scope>
    <source>
        <strain evidence="5">Brora</strain>
    </source>
</reference>
<feature type="compositionally biased region" description="Pro residues" evidence="2">
    <location>
        <begin position="138"/>
        <end position="148"/>
    </location>
</feature>
<dbReference type="EnsemblMetazoa" id="SMAR009720-RA">
    <property type="protein sequence ID" value="SMAR009720-PA"/>
    <property type="gene ID" value="SMAR009720"/>
</dbReference>
<dbReference type="PROSITE" id="PS51978">
    <property type="entry name" value="PBC"/>
    <property type="match status" value="1"/>
</dbReference>
<protein>
    <recommendedName>
        <fullName evidence="3">PBC domain-containing protein</fullName>
    </recommendedName>
</protein>
<dbReference type="InterPro" id="IPR005542">
    <property type="entry name" value="PBX_PBC_dom"/>
</dbReference>
<dbReference type="Proteomes" id="UP000014500">
    <property type="component" value="Unassembled WGS sequence"/>
</dbReference>
<proteinExistence type="predicted"/>
<evidence type="ECO:0000256" key="2">
    <source>
        <dbReference type="SAM" id="MobiDB-lite"/>
    </source>
</evidence>
<evidence type="ECO:0000259" key="3">
    <source>
        <dbReference type="PROSITE" id="PS51978"/>
    </source>
</evidence>
<dbReference type="HOGENOM" id="CLU_1035549_0_0_1"/>
<evidence type="ECO:0000256" key="1">
    <source>
        <dbReference type="ARBA" id="ARBA00004123"/>
    </source>
</evidence>
<dbReference type="Pfam" id="PF03792">
    <property type="entry name" value="PBC"/>
    <property type="match status" value="1"/>
</dbReference>
<dbReference type="AlphaFoldDB" id="T1J7R5"/>
<dbReference type="GO" id="GO:0003700">
    <property type="term" value="F:DNA-binding transcription factor activity"/>
    <property type="evidence" value="ECO:0007669"/>
    <property type="project" value="InterPro"/>
</dbReference>